<dbReference type="GO" id="GO:0003700">
    <property type="term" value="F:DNA-binding transcription factor activity"/>
    <property type="evidence" value="ECO:0007669"/>
    <property type="project" value="InterPro"/>
</dbReference>
<dbReference type="PANTHER" id="PTHR30204">
    <property type="entry name" value="REDOX-CYCLING DRUG-SENSING TRANSCRIPTIONAL ACTIVATOR SOXR"/>
    <property type="match status" value="1"/>
</dbReference>
<evidence type="ECO:0000256" key="1">
    <source>
        <dbReference type="ARBA" id="ARBA00023125"/>
    </source>
</evidence>
<dbReference type="Pfam" id="PF13411">
    <property type="entry name" value="MerR_1"/>
    <property type="match status" value="1"/>
</dbReference>
<dbReference type="InterPro" id="IPR000551">
    <property type="entry name" value="MerR-type_HTH_dom"/>
</dbReference>
<dbReference type="PROSITE" id="PS50937">
    <property type="entry name" value="HTH_MERR_2"/>
    <property type="match status" value="1"/>
</dbReference>
<dbReference type="Gene3D" id="1.10.1660.10">
    <property type="match status" value="1"/>
</dbReference>
<keyword evidence="5" id="KW-1185">Reference proteome</keyword>
<protein>
    <submittedName>
        <fullName evidence="4">MerR family transcriptional regulator</fullName>
    </submittedName>
</protein>
<dbReference type="InterPro" id="IPR047057">
    <property type="entry name" value="MerR_fam"/>
</dbReference>
<evidence type="ECO:0000256" key="2">
    <source>
        <dbReference type="SAM" id="MobiDB-lite"/>
    </source>
</evidence>
<dbReference type="AlphaFoldDB" id="A0A8J7UZK5"/>
<dbReference type="SUPFAM" id="SSF46955">
    <property type="entry name" value="Putative DNA-binding domain"/>
    <property type="match status" value="1"/>
</dbReference>
<dbReference type="CDD" id="cd04765">
    <property type="entry name" value="HTH_MlrA-like_sg2"/>
    <property type="match status" value="1"/>
</dbReference>
<dbReference type="RefSeq" id="WP_210680354.1">
    <property type="nucleotide sequence ID" value="NZ_JAGMWN010000001.1"/>
</dbReference>
<reference evidence="4" key="1">
    <citation type="submission" date="2021-04" db="EMBL/GenBank/DDBJ databases">
        <authorList>
            <person name="Zhang D.-C."/>
        </authorList>
    </citation>
    <scope>NUCLEOTIDE SEQUENCE</scope>
    <source>
        <strain evidence="4">CGMCC 1.15697</strain>
    </source>
</reference>
<evidence type="ECO:0000259" key="3">
    <source>
        <dbReference type="PROSITE" id="PS50937"/>
    </source>
</evidence>
<keyword evidence="1" id="KW-0238">DNA-binding</keyword>
<organism evidence="4 5">
    <name type="scientific">Marivibrio halodurans</name>
    <dbReference type="NCBI Taxonomy" id="2039722"/>
    <lineage>
        <taxon>Bacteria</taxon>
        <taxon>Pseudomonadati</taxon>
        <taxon>Pseudomonadota</taxon>
        <taxon>Alphaproteobacteria</taxon>
        <taxon>Rhodospirillales</taxon>
        <taxon>Rhodospirillaceae</taxon>
        <taxon>Marivibrio</taxon>
    </lineage>
</organism>
<evidence type="ECO:0000313" key="4">
    <source>
        <dbReference type="EMBL" id="MBP5855781.1"/>
    </source>
</evidence>
<proteinExistence type="predicted"/>
<dbReference type="SMART" id="SM00422">
    <property type="entry name" value="HTH_MERR"/>
    <property type="match status" value="1"/>
</dbReference>
<feature type="domain" description="HTH merR-type" evidence="3">
    <location>
        <begin position="19"/>
        <end position="87"/>
    </location>
</feature>
<evidence type="ECO:0000313" key="5">
    <source>
        <dbReference type="Proteomes" id="UP000672602"/>
    </source>
</evidence>
<dbReference type="GO" id="GO:0003677">
    <property type="term" value="F:DNA binding"/>
    <property type="evidence" value="ECO:0007669"/>
    <property type="project" value="UniProtKB-KW"/>
</dbReference>
<gene>
    <name evidence="4" type="ORF">KAJ83_02090</name>
</gene>
<sequence>MTAADGDDGRAKAANAFRTISEVADDLDVPQHVLRFWETKFAQVKPMKRAGGRRYYRPDDVVLLQRIRDLLYSEGFTIRGVQKVLRERGVRALIDGEPAQNGNGECDGAAASVNSALETVTESQPSFLIDPAPGTVTRISEKPAESTGGEGRAPMPEQTVDPAARDAACAAPENVTGAAGLTDGARSRLEAARRRLVALRATLAE</sequence>
<comment type="caution">
    <text evidence="4">The sequence shown here is derived from an EMBL/GenBank/DDBJ whole genome shotgun (WGS) entry which is preliminary data.</text>
</comment>
<dbReference type="EMBL" id="JAGMWN010000001">
    <property type="protein sequence ID" value="MBP5855781.1"/>
    <property type="molecule type" value="Genomic_DNA"/>
</dbReference>
<feature type="region of interest" description="Disordered" evidence="2">
    <location>
        <begin position="131"/>
        <end position="168"/>
    </location>
</feature>
<dbReference type="InterPro" id="IPR009061">
    <property type="entry name" value="DNA-bd_dom_put_sf"/>
</dbReference>
<accession>A0A8J7UZK5</accession>
<dbReference type="PANTHER" id="PTHR30204:SF15">
    <property type="entry name" value="BLL5018 PROTEIN"/>
    <property type="match status" value="1"/>
</dbReference>
<name>A0A8J7UZK5_9PROT</name>
<dbReference type="Proteomes" id="UP000672602">
    <property type="component" value="Unassembled WGS sequence"/>
</dbReference>